<dbReference type="Proteomes" id="UP000197097">
    <property type="component" value="Unassembled WGS sequence"/>
</dbReference>
<dbReference type="EMBL" id="NISJ01000009">
    <property type="protein sequence ID" value="OWQ94416.1"/>
    <property type="molecule type" value="Genomic_DNA"/>
</dbReference>
<proteinExistence type="predicted"/>
<dbReference type="RefSeq" id="WP_088473674.1">
    <property type="nucleotide sequence ID" value="NZ_NISJ01000009.1"/>
</dbReference>
<protein>
    <submittedName>
        <fullName evidence="1">Uncharacterized protein</fullName>
    </submittedName>
</protein>
<dbReference type="OrthoDB" id="7282816at2"/>
<comment type="caution">
    <text evidence="1">The sequence shown here is derived from an EMBL/GenBank/DDBJ whole genome shotgun (WGS) entry which is preliminary data.</text>
</comment>
<accession>A0A2D0AMZ3</accession>
<name>A0A2D0AMZ3_9SPHN</name>
<reference evidence="1 2" key="1">
    <citation type="journal article" date="2002" name="Int. J. Syst. Evol. Microbiol.">
        <title>Sphingopyxis witflariensis sp. nov., isolated from activated sludge.</title>
        <authorList>
            <person name="Kampfer P."/>
            <person name="Witzenberger R."/>
            <person name="Denner E.B."/>
            <person name="Busse H.J."/>
            <person name="Neef A."/>
        </authorList>
    </citation>
    <scope>NUCLEOTIDE SEQUENCE [LARGE SCALE GENOMIC DNA]</scope>
    <source>
        <strain evidence="1 2">DSM 14551</strain>
    </source>
</reference>
<gene>
    <name evidence="1" type="ORF">CDQ91_15695</name>
</gene>
<dbReference type="AlphaFoldDB" id="A0A2D0AMZ3"/>
<sequence>MDSAAPNPTDIPAPGSYRWTPALQREFLDQLAINGSVKIAAAMVCMSPGAAYQLKGRPEGAAFRLGWSAAILIARGRLADELLDRAIWGVEETSDRDANDHHHYTKRRRHIPSLGLAMLARLDKMVETRARAGEAMLAQIIAGDWAGFLSLFDVDADNPDATGHPAALACWLAARDNRANPLAALWKDTSIANEVAQFSADIEEEPEADPTPEEEAAAMTMWRDEETSEWRTNFPPPDDFIGIEEGEFGDPDYERTLDPDEEAAWEATCAAATAPLRKAGEAARRAFFGLPVAANDPTAEPASKPRNTAHG</sequence>
<evidence type="ECO:0000313" key="1">
    <source>
        <dbReference type="EMBL" id="OWQ94416.1"/>
    </source>
</evidence>
<organism evidence="1 2">
    <name type="scientific">Sphingopyxis witflariensis</name>
    <dbReference type="NCBI Taxonomy" id="173675"/>
    <lineage>
        <taxon>Bacteria</taxon>
        <taxon>Pseudomonadati</taxon>
        <taxon>Pseudomonadota</taxon>
        <taxon>Alphaproteobacteria</taxon>
        <taxon>Sphingomonadales</taxon>
        <taxon>Sphingomonadaceae</taxon>
        <taxon>Sphingopyxis</taxon>
    </lineage>
</organism>
<keyword evidence="2" id="KW-1185">Reference proteome</keyword>
<evidence type="ECO:0000313" key="2">
    <source>
        <dbReference type="Proteomes" id="UP000197097"/>
    </source>
</evidence>